<comment type="caution">
    <text evidence="1">The sequence shown here is derived from an EMBL/GenBank/DDBJ whole genome shotgun (WGS) entry which is preliminary data.</text>
</comment>
<protein>
    <submittedName>
        <fullName evidence="1">Uncharacterized protein</fullName>
    </submittedName>
</protein>
<accession>A0A1G1W3V3</accession>
<evidence type="ECO:0000313" key="1">
    <source>
        <dbReference type="EMBL" id="OGY22313.1"/>
    </source>
</evidence>
<reference evidence="1 2" key="1">
    <citation type="journal article" date="2016" name="Nat. Commun.">
        <title>Thousands of microbial genomes shed light on interconnected biogeochemical processes in an aquifer system.</title>
        <authorList>
            <person name="Anantharaman K."/>
            <person name="Brown C.T."/>
            <person name="Hug L.A."/>
            <person name="Sharon I."/>
            <person name="Castelle C.J."/>
            <person name="Probst A.J."/>
            <person name="Thomas B.C."/>
            <person name="Singh A."/>
            <person name="Wilkins M.J."/>
            <person name="Karaoz U."/>
            <person name="Brodie E.L."/>
            <person name="Williams K.H."/>
            <person name="Hubbard S.S."/>
            <person name="Banfield J.F."/>
        </authorList>
    </citation>
    <scope>NUCLEOTIDE SEQUENCE [LARGE SCALE GENOMIC DNA]</scope>
</reference>
<dbReference type="EMBL" id="MHCO01000052">
    <property type="protein sequence ID" value="OGY22313.1"/>
    <property type="molecule type" value="Genomic_DNA"/>
</dbReference>
<sequence length="106" mass="12399">MSVFYDHLVGLDDIHNEILEFDLPTRQHYHLLQIVDSTLHHEVLNVILLEIPVAVHEHFLVEFNNRPGDPAHLDYLKLFRPNIEDKIREAADGTKTRLIQEISSLR</sequence>
<name>A0A1G1W3V3_9BACT</name>
<dbReference type="AlphaFoldDB" id="A0A1G1W3V3"/>
<dbReference type="Proteomes" id="UP000178493">
    <property type="component" value="Unassembled WGS sequence"/>
</dbReference>
<gene>
    <name evidence="1" type="ORF">A2126_04010</name>
</gene>
<organism evidence="1 2">
    <name type="scientific">Candidatus Woykebacteria bacterium GWB1_45_5</name>
    <dbReference type="NCBI Taxonomy" id="1802592"/>
    <lineage>
        <taxon>Bacteria</taxon>
        <taxon>Candidatus Woykeibacteriota</taxon>
    </lineage>
</organism>
<proteinExistence type="predicted"/>
<evidence type="ECO:0000313" key="2">
    <source>
        <dbReference type="Proteomes" id="UP000178493"/>
    </source>
</evidence>